<dbReference type="InterPro" id="IPR001387">
    <property type="entry name" value="Cro/C1-type_HTH"/>
</dbReference>
<accession>A0A1W6ZYF5</accession>
<dbReference type="Proteomes" id="UP000194137">
    <property type="component" value="Chromosome"/>
</dbReference>
<dbReference type="Gene3D" id="1.10.260.40">
    <property type="entry name" value="lambda repressor-like DNA-binding domains"/>
    <property type="match status" value="1"/>
</dbReference>
<sequence length="84" mass="9195">MLYPSQIRAARALLGWHQEELARRAKIGLATIQRLERAEDGPLMAHVTTLMKLMECFEGAGITFLRSDQSGGVGVRKAKGTGRA</sequence>
<evidence type="ECO:0000313" key="2">
    <source>
        <dbReference type="Proteomes" id="UP000194137"/>
    </source>
</evidence>
<dbReference type="SMART" id="SM00530">
    <property type="entry name" value="HTH_XRE"/>
    <property type="match status" value="1"/>
</dbReference>
<dbReference type="CDD" id="cd00093">
    <property type="entry name" value="HTH_XRE"/>
    <property type="match status" value="1"/>
</dbReference>
<dbReference type="Pfam" id="PF01381">
    <property type="entry name" value="HTH_3"/>
    <property type="match status" value="1"/>
</dbReference>
<keyword evidence="2" id="KW-1185">Reference proteome</keyword>
<dbReference type="EMBL" id="CP021112">
    <property type="protein sequence ID" value="ARQ02343.1"/>
    <property type="molecule type" value="Genomic_DNA"/>
</dbReference>
<dbReference type="InterPro" id="IPR010982">
    <property type="entry name" value="Lambda_DNA-bd_dom_sf"/>
</dbReference>
<dbReference type="KEGG" id="psin:CAK95_26985"/>
<dbReference type="RefSeq" id="WP_086090774.1">
    <property type="nucleotide sequence ID" value="NZ_CP021112.1"/>
</dbReference>
<proteinExistence type="predicted"/>
<dbReference type="GO" id="GO:0003677">
    <property type="term" value="F:DNA binding"/>
    <property type="evidence" value="ECO:0007669"/>
    <property type="project" value="InterPro"/>
</dbReference>
<dbReference type="STRING" id="1235591.CAK95_26985"/>
<dbReference type="OrthoDB" id="4419620at2"/>
<evidence type="ECO:0000313" key="1">
    <source>
        <dbReference type="EMBL" id="ARQ02343.1"/>
    </source>
</evidence>
<gene>
    <name evidence="1" type="ORF">CAK95_26985</name>
</gene>
<reference evidence="1 2" key="1">
    <citation type="submission" date="2017-05" db="EMBL/GenBank/DDBJ databases">
        <title>Full genome sequence of Pseudorhodoplanes sinuspersici.</title>
        <authorList>
            <person name="Dastgheib S.M.M."/>
            <person name="Shavandi M."/>
            <person name="Tirandaz H."/>
        </authorList>
    </citation>
    <scope>NUCLEOTIDE SEQUENCE [LARGE SCALE GENOMIC DNA]</scope>
    <source>
        <strain evidence="1 2">RIPI110</strain>
    </source>
</reference>
<dbReference type="AlphaFoldDB" id="A0A1W6ZYF5"/>
<dbReference type="PROSITE" id="PS50943">
    <property type="entry name" value="HTH_CROC1"/>
    <property type="match status" value="1"/>
</dbReference>
<name>A0A1W6ZYF5_9HYPH</name>
<dbReference type="SUPFAM" id="SSF47413">
    <property type="entry name" value="lambda repressor-like DNA-binding domains"/>
    <property type="match status" value="1"/>
</dbReference>
<organism evidence="1 2">
    <name type="scientific">Pseudorhodoplanes sinuspersici</name>
    <dbReference type="NCBI Taxonomy" id="1235591"/>
    <lineage>
        <taxon>Bacteria</taxon>
        <taxon>Pseudomonadati</taxon>
        <taxon>Pseudomonadota</taxon>
        <taxon>Alphaproteobacteria</taxon>
        <taxon>Hyphomicrobiales</taxon>
        <taxon>Pseudorhodoplanes</taxon>
    </lineage>
</organism>
<protein>
    <submittedName>
        <fullName evidence="1">Uncharacterized protein</fullName>
    </submittedName>
</protein>